<reference evidence="1" key="1">
    <citation type="journal article" date="2023" name="Science">
        <title>Genome structures resolve the early diversification of teleost fishes.</title>
        <authorList>
            <person name="Parey E."/>
            <person name="Louis A."/>
            <person name="Montfort J."/>
            <person name="Bouchez O."/>
            <person name="Roques C."/>
            <person name="Iampietro C."/>
            <person name="Lluch J."/>
            <person name="Castinel A."/>
            <person name="Donnadieu C."/>
            <person name="Desvignes T."/>
            <person name="Floi Bucao C."/>
            <person name="Jouanno E."/>
            <person name="Wen M."/>
            <person name="Mejri S."/>
            <person name="Dirks R."/>
            <person name="Jansen H."/>
            <person name="Henkel C."/>
            <person name="Chen W.J."/>
            <person name="Zahm M."/>
            <person name="Cabau C."/>
            <person name="Klopp C."/>
            <person name="Thompson A.W."/>
            <person name="Robinson-Rechavi M."/>
            <person name="Braasch I."/>
            <person name="Lecointre G."/>
            <person name="Bobe J."/>
            <person name="Postlethwait J.H."/>
            <person name="Berthelot C."/>
            <person name="Roest Crollius H."/>
            <person name="Guiguen Y."/>
        </authorList>
    </citation>
    <scope>NUCLEOTIDE SEQUENCE</scope>
    <source>
        <strain evidence="1">NC1722</strain>
    </source>
</reference>
<protein>
    <submittedName>
        <fullName evidence="1">Uncharacterized protein</fullName>
    </submittedName>
</protein>
<gene>
    <name evidence="1" type="ORF">AAFF_G00098610</name>
</gene>
<evidence type="ECO:0000313" key="2">
    <source>
        <dbReference type="Proteomes" id="UP001221898"/>
    </source>
</evidence>
<proteinExistence type="predicted"/>
<accession>A0AAD7WBE6</accession>
<organism evidence="1 2">
    <name type="scientific">Aldrovandia affinis</name>
    <dbReference type="NCBI Taxonomy" id="143900"/>
    <lineage>
        <taxon>Eukaryota</taxon>
        <taxon>Metazoa</taxon>
        <taxon>Chordata</taxon>
        <taxon>Craniata</taxon>
        <taxon>Vertebrata</taxon>
        <taxon>Euteleostomi</taxon>
        <taxon>Actinopterygii</taxon>
        <taxon>Neopterygii</taxon>
        <taxon>Teleostei</taxon>
        <taxon>Notacanthiformes</taxon>
        <taxon>Halosauridae</taxon>
        <taxon>Aldrovandia</taxon>
    </lineage>
</organism>
<evidence type="ECO:0000313" key="1">
    <source>
        <dbReference type="EMBL" id="KAJ8390941.1"/>
    </source>
</evidence>
<keyword evidence="2" id="KW-1185">Reference proteome</keyword>
<dbReference type="Proteomes" id="UP001221898">
    <property type="component" value="Unassembled WGS sequence"/>
</dbReference>
<name>A0AAD7WBE6_9TELE</name>
<comment type="caution">
    <text evidence="1">The sequence shown here is derived from an EMBL/GenBank/DDBJ whole genome shotgun (WGS) entry which is preliminary data.</text>
</comment>
<sequence>MYDVLNRGRMRGSGGWRSGQLHSHLSLPPLAPLHQQTGLSRLLIMPPLLCPLPCCAPDTLLMGCNGSLNLGKGGEATISGPAVAVDSTVVRVREGGFEGRGGGSEVIVSL</sequence>
<dbReference type="EMBL" id="JAINUG010000164">
    <property type="protein sequence ID" value="KAJ8390941.1"/>
    <property type="molecule type" value="Genomic_DNA"/>
</dbReference>
<dbReference type="AlphaFoldDB" id="A0AAD7WBE6"/>